<feature type="non-terminal residue" evidence="1">
    <location>
        <position position="66"/>
    </location>
</feature>
<comment type="caution">
    <text evidence="1">The sequence shown here is derived from an EMBL/GenBank/DDBJ whole genome shotgun (WGS) entry which is preliminary data.</text>
</comment>
<reference evidence="1" key="1">
    <citation type="journal article" date="2014" name="Front. Microbiol.">
        <title>High frequency of phylogenetically diverse reductive dehalogenase-homologous genes in deep subseafloor sedimentary metagenomes.</title>
        <authorList>
            <person name="Kawai M."/>
            <person name="Futagami T."/>
            <person name="Toyoda A."/>
            <person name="Takaki Y."/>
            <person name="Nishi S."/>
            <person name="Hori S."/>
            <person name="Arai W."/>
            <person name="Tsubouchi T."/>
            <person name="Morono Y."/>
            <person name="Uchiyama I."/>
            <person name="Ito T."/>
            <person name="Fujiyama A."/>
            <person name="Inagaki F."/>
            <person name="Takami H."/>
        </authorList>
    </citation>
    <scope>NUCLEOTIDE SEQUENCE</scope>
    <source>
        <strain evidence="1">Expedition CK06-06</strain>
    </source>
</reference>
<evidence type="ECO:0000313" key="1">
    <source>
        <dbReference type="EMBL" id="GAJ16775.1"/>
    </source>
</evidence>
<gene>
    <name evidence="1" type="ORF">S12H4_62136</name>
</gene>
<dbReference type="EMBL" id="BARW01041537">
    <property type="protein sequence ID" value="GAJ16775.1"/>
    <property type="molecule type" value="Genomic_DNA"/>
</dbReference>
<protein>
    <submittedName>
        <fullName evidence="1">Uncharacterized protein</fullName>
    </submittedName>
</protein>
<dbReference type="AlphaFoldDB" id="X1VXW6"/>
<name>X1VXW6_9ZZZZ</name>
<organism evidence="1">
    <name type="scientific">marine sediment metagenome</name>
    <dbReference type="NCBI Taxonomy" id="412755"/>
    <lineage>
        <taxon>unclassified sequences</taxon>
        <taxon>metagenomes</taxon>
        <taxon>ecological metagenomes</taxon>
    </lineage>
</organism>
<proteinExistence type="predicted"/>
<accession>X1VXW6</accession>
<sequence length="66" mass="7301">MPSSVIVHSPLRSFIISLSLLSQHSIDEEESKKAKYSVDEDTGAIKVATSEEKALTWPEAEKLSKQ</sequence>